<dbReference type="Proteomes" id="UP000199081">
    <property type="component" value="Unassembled WGS sequence"/>
</dbReference>
<feature type="coiled-coil region" evidence="1">
    <location>
        <begin position="113"/>
        <end position="145"/>
    </location>
</feature>
<dbReference type="RefSeq" id="WP_091478724.1">
    <property type="nucleotide sequence ID" value="NZ_BJYC01000003.1"/>
</dbReference>
<dbReference type="EMBL" id="FNZU01000002">
    <property type="protein sequence ID" value="SEK34434.1"/>
    <property type="molecule type" value="Genomic_DNA"/>
</dbReference>
<keyword evidence="3" id="KW-1185">Reference proteome</keyword>
<keyword evidence="1" id="KW-0175">Coiled coil</keyword>
<evidence type="ECO:0000313" key="3">
    <source>
        <dbReference type="Proteomes" id="UP000199081"/>
    </source>
</evidence>
<evidence type="ECO:0000313" key="2">
    <source>
        <dbReference type="EMBL" id="SEK34434.1"/>
    </source>
</evidence>
<dbReference type="AlphaFoldDB" id="A0A1H7G8N6"/>
<dbReference type="STRING" id="426702.SAMN04488099_10294"/>
<accession>A0A1H7G8N6</accession>
<organism evidence="2 3">
    <name type="scientific">Alkalibacterium pelagium</name>
    <dbReference type="NCBI Taxonomy" id="426702"/>
    <lineage>
        <taxon>Bacteria</taxon>
        <taxon>Bacillati</taxon>
        <taxon>Bacillota</taxon>
        <taxon>Bacilli</taxon>
        <taxon>Lactobacillales</taxon>
        <taxon>Carnobacteriaceae</taxon>
        <taxon>Alkalibacterium</taxon>
    </lineage>
</organism>
<evidence type="ECO:0000256" key="1">
    <source>
        <dbReference type="SAM" id="Coils"/>
    </source>
</evidence>
<gene>
    <name evidence="2" type="ORF">SAMN04488099_10294</name>
</gene>
<name>A0A1H7G8N6_9LACT</name>
<reference evidence="3" key="1">
    <citation type="submission" date="2016-10" db="EMBL/GenBank/DDBJ databases">
        <authorList>
            <person name="Varghese N."/>
            <person name="Submissions S."/>
        </authorList>
    </citation>
    <scope>NUCLEOTIDE SEQUENCE [LARGE SCALE GENOMIC DNA]</scope>
    <source>
        <strain evidence="3">DSM 19183</strain>
    </source>
</reference>
<sequence>MGDQIEFPKNYGTYMHHALSALQDSDYERAIMYMKKAYVIKDENSLNILLVSTLFQNGQVNEALDYAEEKESFYLTNEKRLLVYIELLIYNYQFLLAQKLLDDEVKSATSENLASWETLKDTLEQKKLEAEKERQQTEIERMKKLFSLASLTPDEQFAMIQEADEMKTDNLIQAAPSVFQNPYVHPFARSGLLSVLIDRKVNQSFSYTWLNEDREVIPASMSTFEDHPVVLDTYSEIEESFISNPSLKVLVEQEVKAVLLMLFPFIDEVIQKEDISAWIYTIAEGIQPEQDAVVQVSEEKQAYIKSWVSRVYQELL</sequence>
<proteinExistence type="predicted"/>
<dbReference type="OrthoDB" id="1655898at2"/>
<protein>
    <recommendedName>
        <fullName evidence="4">TPR repeat-containing protein</fullName>
    </recommendedName>
</protein>
<evidence type="ECO:0008006" key="4">
    <source>
        <dbReference type="Google" id="ProtNLM"/>
    </source>
</evidence>
<dbReference type="SUPFAM" id="SSF116965">
    <property type="entry name" value="Hypothetical protein MPN330"/>
    <property type="match status" value="1"/>
</dbReference>